<name>A0A2P2N645_RHIMU</name>
<dbReference type="EMBL" id="GGEC01057448">
    <property type="protein sequence ID" value="MBX37932.1"/>
    <property type="molecule type" value="Transcribed_RNA"/>
</dbReference>
<proteinExistence type="predicted"/>
<reference evidence="1" key="1">
    <citation type="submission" date="2018-02" db="EMBL/GenBank/DDBJ databases">
        <title>Rhizophora mucronata_Transcriptome.</title>
        <authorList>
            <person name="Meera S.P."/>
            <person name="Sreeshan A."/>
            <person name="Augustine A."/>
        </authorList>
    </citation>
    <scope>NUCLEOTIDE SEQUENCE</scope>
    <source>
        <tissue evidence="1">Leaf</tissue>
    </source>
</reference>
<dbReference type="AlphaFoldDB" id="A0A2P2N645"/>
<protein>
    <submittedName>
        <fullName evidence="1">Uncharacterized protein</fullName>
    </submittedName>
</protein>
<accession>A0A2P2N645</accession>
<organism evidence="1">
    <name type="scientific">Rhizophora mucronata</name>
    <name type="common">Asiatic mangrove</name>
    <dbReference type="NCBI Taxonomy" id="61149"/>
    <lineage>
        <taxon>Eukaryota</taxon>
        <taxon>Viridiplantae</taxon>
        <taxon>Streptophyta</taxon>
        <taxon>Embryophyta</taxon>
        <taxon>Tracheophyta</taxon>
        <taxon>Spermatophyta</taxon>
        <taxon>Magnoliopsida</taxon>
        <taxon>eudicotyledons</taxon>
        <taxon>Gunneridae</taxon>
        <taxon>Pentapetalae</taxon>
        <taxon>rosids</taxon>
        <taxon>fabids</taxon>
        <taxon>Malpighiales</taxon>
        <taxon>Rhizophoraceae</taxon>
        <taxon>Rhizophora</taxon>
    </lineage>
</organism>
<sequence>MISNQINVIYATLTLNQL</sequence>
<evidence type="ECO:0000313" key="1">
    <source>
        <dbReference type="EMBL" id="MBX37932.1"/>
    </source>
</evidence>